<comment type="caution">
    <text evidence="2">The sequence shown here is derived from an EMBL/GenBank/DDBJ whole genome shotgun (WGS) entry which is preliminary data.</text>
</comment>
<name>A0A3L8PQ88_9ACTN</name>
<reference evidence="2 3" key="1">
    <citation type="submission" date="2018-10" db="EMBL/GenBank/DDBJ databases">
        <title>Aeromicrobium sp. 9W16Y-2 whole genome shotgun sequence.</title>
        <authorList>
            <person name="Li F."/>
        </authorList>
    </citation>
    <scope>NUCLEOTIDE SEQUENCE [LARGE SCALE GENOMIC DNA]</scope>
    <source>
        <strain evidence="2 3">9W16Y-2</strain>
    </source>
</reference>
<keyword evidence="1" id="KW-1133">Transmembrane helix</keyword>
<gene>
    <name evidence="2" type="ORF">D9V41_07070</name>
</gene>
<dbReference type="Proteomes" id="UP000282515">
    <property type="component" value="Unassembled WGS sequence"/>
</dbReference>
<keyword evidence="1" id="KW-0812">Transmembrane</keyword>
<sequence>MFTAYGYLALALSVILLCVKAFALIDCIRRRPYDFELAGTLQKKAWLVILGLSVAVHLVFVGSGPLGLLNLAGTVAALVYLAQLRSVTS</sequence>
<dbReference type="AlphaFoldDB" id="A0A3L8PQ88"/>
<keyword evidence="3" id="KW-1185">Reference proteome</keyword>
<evidence type="ECO:0000256" key="1">
    <source>
        <dbReference type="SAM" id="Phobius"/>
    </source>
</evidence>
<keyword evidence="1" id="KW-0472">Membrane</keyword>
<protein>
    <submittedName>
        <fullName evidence="2">DUF2516 family protein</fullName>
    </submittedName>
</protein>
<dbReference type="EMBL" id="RDBF01000004">
    <property type="protein sequence ID" value="RLV56192.1"/>
    <property type="molecule type" value="Genomic_DNA"/>
</dbReference>
<organism evidence="2 3">
    <name type="scientific">Aeromicrobium phragmitis</name>
    <dbReference type="NCBI Taxonomy" id="2478914"/>
    <lineage>
        <taxon>Bacteria</taxon>
        <taxon>Bacillati</taxon>
        <taxon>Actinomycetota</taxon>
        <taxon>Actinomycetes</taxon>
        <taxon>Propionibacteriales</taxon>
        <taxon>Nocardioidaceae</taxon>
        <taxon>Aeromicrobium</taxon>
    </lineage>
</organism>
<evidence type="ECO:0000313" key="3">
    <source>
        <dbReference type="Proteomes" id="UP000282515"/>
    </source>
</evidence>
<feature type="transmembrane region" description="Helical" evidence="1">
    <location>
        <begin position="6"/>
        <end position="25"/>
    </location>
</feature>
<dbReference type="Pfam" id="PF10724">
    <property type="entry name" value="DUF2516"/>
    <property type="match status" value="1"/>
</dbReference>
<dbReference type="RefSeq" id="WP_121793851.1">
    <property type="nucleotide sequence ID" value="NZ_RDBF01000004.1"/>
</dbReference>
<evidence type="ECO:0000313" key="2">
    <source>
        <dbReference type="EMBL" id="RLV56192.1"/>
    </source>
</evidence>
<feature type="transmembrane region" description="Helical" evidence="1">
    <location>
        <begin position="45"/>
        <end position="62"/>
    </location>
</feature>
<proteinExistence type="predicted"/>
<dbReference type="OrthoDB" id="4774469at2"/>
<dbReference type="InterPro" id="IPR019662">
    <property type="entry name" value="DUF2516"/>
</dbReference>
<accession>A0A3L8PQ88</accession>